<dbReference type="EMBL" id="MIGC01002743">
    <property type="protein sequence ID" value="PHJ20482.1"/>
    <property type="molecule type" value="Genomic_DNA"/>
</dbReference>
<feature type="transmembrane region" description="Helical" evidence="2">
    <location>
        <begin position="1007"/>
        <end position="1034"/>
    </location>
</feature>
<dbReference type="PANTHER" id="PTHR16189">
    <property type="entry name" value="TRANSMEMBRANE PROTEIN 104-RELATED"/>
    <property type="match status" value="1"/>
</dbReference>
<feature type="compositionally biased region" description="Basic and acidic residues" evidence="1">
    <location>
        <begin position="1819"/>
        <end position="1828"/>
    </location>
</feature>
<dbReference type="PANTHER" id="PTHR16189:SF3">
    <property type="entry name" value="AMINO ACID TRANSPORTER TRANSMEMBRANE DOMAIN-CONTAINING PROTEIN"/>
    <property type="match status" value="1"/>
</dbReference>
<comment type="caution">
    <text evidence="3">The sequence shown here is derived from an EMBL/GenBank/DDBJ whole genome shotgun (WGS) entry which is preliminary data.</text>
</comment>
<feature type="transmembrane region" description="Helical" evidence="2">
    <location>
        <begin position="2222"/>
        <end position="2241"/>
    </location>
</feature>
<feature type="compositionally biased region" description="Low complexity" evidence="1">
    <location>
        <begin position="1140"/>
        <end position="1156"/>
    </location>
</feature>
<feature type="compositionally biased region" description="Polar residues" evidence="1">
    <location>
        <begin position="1759"/>
        <end position="1769"/>
    </location>
</feature>
<feature type="compositionally biased region" description="Polar residues" evidence="1">
    <location>
        <begin position="2025"/>
        <end position="2047"/>
    </location>
</feature>
<evidence type="ECO:0000313" key="4">
    <source>
        <dbReference type="Proteomes" id="UP000221165"/>
    </source>
</evidence>
<keyword evidence="4" id="KW-1185">Reference proteome</keyword>
<name>A0A2C6KWR0_9APIC</name>
<dbReference type="RefSeq" id="XP_067922170.1">
    <property type="nucleotide sequence ID" value="XM_068065854.1"/>
</dbReference>
<evidence type="ECO:0000313" key="3">
    <source>
        <dbReference type="EMBL" id="PHJ20482.1"/>
    </source>
</evidence>
<feature type="transmembrane region" description="Helical" evidence="2">
    <location>
        <begin position="1055"/>
        <end position="1077"/>
    </location>
</feature>
<feature type="compositionally biased region" description="Low complexity" evidence="1">
    <location>
        <begin position="1927"/>
        <end position="1938"/>
    </location>
</feature>
<feature type="compositionally biased region" description="Basic and acidic residues" evidence="1">
    <location>
        <begin position="1892"/>
        <end position="1923"/>
    </location>
</feature>
<feature type="transmembrane region" description="Helical" evidence="2">
    <location>
        <begin position="973"/>
        <end position="995"/>
    </location>
</feature>
<feature type="transmembrane region" description="Helical" evidence="2">
    <location>
        <begin position="821"/>
        <end position="843"/>
    </location>
</feature>
<reference evidence="3 4" key="1">
    <citation type="journal article" date="2017" name="Int. J. Parasitol.">
        <title>The genome of the protozoan parasite Cystoisospora suis and a reverse vaccinology approach to identify vaccine candidates.</title>
        <authorList>
            <person name="Palmieri N."/>
            <person name="Shrestha A."/>
            <person name="Ruttkowski B."/>
            <person name="Beck T."/>
            <person name="Vogl C."/>
            <person name="Tomley F."/>
            <person name="Blake D.P."/>
            <person name="Joachim A."/>
        </authorList>
    </citation>
    <scope>NUCLEOTIDE SEQUENCE [LARGE SCALE GENOMIC DNA]</scope>
    <source>
        <strain evidence="3 4">Wien I</strain>
    </source>
</reference>
<organism evidence="3 4">
    <name type="scientific">Cystoisospora suis</name>
    <dbReference type="NCBI Taxonomy" id="483139"/>
    <lineage>
        <taxon>Eukaryota</taxon>
        <taxon>Sar</taxon>
        <taxon>Alveolata</taxon>
        <taxon>Apicomplexa</taxon>
        <taxon>Conoidasida</taxon>
        <taxon>Coccidia</taxon>
        <taxon>Eucoccidiorida</taxon>
        <taxon>Eimeriorina</taxon>
        <taxon>Sarcocystidae</taxon>
        <taxon>Cystoisospora</taxon>
    </lineage>
</organism>
<feature type="compositionally biased region" description="Basic and acidic residues" evidence="1">
    <location>
        <begin position="1991"/>
        <end position="2002"/>
    </location>
</feature>
<feature type="transmembrane region" description="Helical" evidence="2">
    <location>
        <begin position="2278"/>
        <end position="2297"/>
    </location>
</feature>
<evidence type="ECO:0000256" key="2">
    <source>
        <dbReference type="SAM" id="Phobius"/>
    </source>
</evidence>
<feature type="region of interest" description="Disordered" evidence="1">
    <location>
        <begin position="1354"/>
        <end position="1499"/>
    </location>
</feature>
<feature type="region of interest" description="Disordered" evidence="1">
    <location>
        <begin position="1138"/>
        <end position="1157"/>
    </location>
</feature>
<feature type="compositionally biased region" description="Basic and acidic residues" evidence="1">
    <location>
        <begin position="1747"/>
        <end position="1758"/>
    </location>
</feature>
<gene>
    <name evidence="3" type="ORF">CSUI_005684</name>
</gene>
<feature type="compositionally biased region" description="Basic and acidic residues" evidence="1">
    <location>
        <begin position="1442"/>
        <end position="1453"/>
    </location>
</feature>
<keyword evidence="2" id="KW-0472">Membrane</keyword>
<feature type="compositionally biased region" description="Basic and acidic residues" evidence="1">
    <location>
        <begin position="1478"/>
        <end position="1494"/>
    </location>
</feature>
<feature type="transmembrane region" description="Helical" evidence="2">
    <location>
        <begin position="521"/>
        <end position="540"/>
    </location>
</feature>
<feature type="compositionally biased region" description="Basic and acidic residues" evidence="1">
    <location>
        <begin position="1800"/>
        <end position="1809"/>
    </location>
</feature>
<feature type="compositionally biased region" description="Basic and acidic residues" evidence="1">
    <location>
        <begin position="1407"/>
        <end position="1435"/>
    </location>
</feature>
<feature type="region of interest" description="Disordered" evidence="1">
    <location>
        <begin position="1291"/>
        <end position="1333"/>
    </location>
</feature>
<feature type="transmembrane region" description="Helical" evidence="2">
    <location>
        <begin position="2454"/>
        <end position="2474"/>
    </location>
</feature>
<feature type="region of interest" description="Disordered" evidence="1">
    <location>
        <begin position="2179"/>
        <end position="2201"/>
    </location>
</feature>
<feature type="region of interest" description="Disordered" evidence="1">
    <location>
        <begin position="346"/>
        <end position="381"/>
    </location>
</feature>
<feature type="transmembrane region" description="Helical" evidence="2">
    <location>
        <begin position="788"/>
        <end position="809"/>
    </location>
</feature>
<keyword evidence="2 3" id="KW-0812">Transmembrane</keyword>
<feature type="region of interest" description="Disordered" evidence="1">
    <location>
        <begin position="1196"/>
        <end position="1259"/>
    </location>
</feature>
<feature type="compositionally biased region" description="Gly residues" evidence="1">
    <location>
        <begin position="1316"/>
        <end position="1331"/>
    </location>
</feature>
<dbReference type="GeneID" id="94429065"/>
<dbReference type="Proteomes" id="UP000221165">
    <property type="component" value="Unassembled WGS sequence"/>
</dbReference>
<feature type="region of interest" description="Disordered" evidence="1">
    <location>
        <begin position="1162"/>
        <end position="1181"/>
    </location>
</feature>
<dbReference type="VEuPathDB" id="ToxoDB:CSUI_005684"/>
<feature type="compositionally biased region" description="Basic and acidic residues" evidence="1">
    <location>
        <begin position="1771"/>
        <end position="1781"/>
    </location>
</feature>
<protein>
    <submittedName>
        <fullName evidence="3">Transmembrane amino acid transporter</fullName>
    </submittedName>
</protein>
<proteinExistence type="predicted"/>
<evidence type="ECO:0000256" key="1">
    <source>
        <dbReference type="SAM" id="MobiDB-lite"/>
    </source>
</evidence>
<accession>A0A2C6KWR0</accession>
<sequence>MVTFAVEDEGRSVKASLLSESSRSSATSSAFRRFSLFSPKSCSSCTDDVAVTSPSQSSWLPGLFGSRKIFRPNVFASIRHPKGEGDVAQIGGLSSTDGVLGSTKDSHSSASSTSTFARRWGMPLRVSLSADRSDIRSNAGNEGTGRNEETGRGRVWLLSWLGRKKETNEAGPVRPAAFERRRKRYRTVSWKYKKSIGMSASFVFVCNQILASGLTSMPVTLIEYGWLPPLLMNLLFCFLSSMCSLLLLHSVTLIENNQNFDERFEYSATLRHFLAPSSSGSSAASPLGRQGHSSSSLSLSRMSSSSPFKLLSCSTGFLDYVQHHAGPAPLLRRLLRSISRREAVSSVASSGGVPTPGKGCLKQGSKEKGKKGIKRENSSATIQDSVFPRSRSSASFSIDEQPKHETRKRDFLLSLLRGVSSLLSFRTWKVLVRQMSRFPSTCMRWFYTVATRAPPLLSPRFPRTLTMLLHLNTFLSTCSAALLVAYCIDCLLLRIFSGTLFLPLLPTHVVPFYSFAGAAEWLGATCALFIRPFLLVFGLLKTPSVFLIDNVMTPFLTTAWLGMSLDSLFSDISTSLGMEWWWRISSSYSQAFLRFILPGVFLPSPNSADAIDMFGQSTNSSSSVFPSLSPWTDVWEERTGAWNFADGVLSPFFSYVFSSSLFYWLSPMNVLSDLGVSGFLRNLFDSFVSGFKLETGQTFYSLSSLPFVFSLPSQHQIEEVFSGVCTPDCDGETGVSQLSLIPPAIASIFMSNSSGAGGEASFSTSPRISSNLLGGGGMLQTGPECLPCVGHMGITVGYVITAAICLHLAVSDLQDNMQLQFLSFGAIIAAVVQISGSAALTLFRIAPSSFSLVASSTPALASSLSMMPSTFAYKGDSTTSLSPGGVARGGGDLSGGEGLGVGMLQGGTKGTVAETLTGNPSSLHSFSSWPEAVVRGSGMGSLVSTFVDAYSFSNALPSWANEVKDDVPVTKTIFTSTMFSCATYFLFGFLCAAAFPAPSASSNVLAAMLPACTSLVAVVCICFFHVFALLPSIVTSQISCRYDLINMAICLDKQSAFFTASIMPWFLYWLLTFSPLFALPSSLLTLTTNVLLNFIAPALVFVYALHASSSYSGDCLEPGDSLLAVDDGADGSLNEGEGYGSYSSSDLSPTSSPTLSILKHPEKEGSLRVRQGSTAGTPPISLTSCSTDAGSSFSVCPSSSSSSTTTPLKSCLRIPGEASGLRSGTRKHTTLMNQRVDSSAKSSNLTAGNASPRRSSACCPGESSLLFPSGDHASGLDLDPSLLKRAYTHDVTGEGDKNSHLQGKKSAGAVSNSAGSGKGRVSGAVAGGGGARSREVQRQLHEWLQEYSRQMPDSEVAQLLQQQEKEEEEEQRRLRTEGEDETTELRKKQLGNEWLRRHALGDTAPGARRDGSVDARGENMKNEENQGMTERRQTEEGENEEATDRGQGHEEGGQRQAMGEENCQAGAADSGNGARLGESVEKAESGVEHTKEEGGWPTSEASVAWNGVDSEGGATPAVSLPVPGPRVTPSEEGEGLHENRIPRTEVKKQKSVVIAAEVEPDCSKGSEGEVASSFQRRLSRRMSMGFRGFLGPRTTVSADAGILPQTTVTPPPLASGGPEGSVNDTPCSPSEGRGRQAEENQEEVRQSREPSCGSDARGPSRGVEHASDSPPLAPGEIPVEFAAPSEAARFVRRKAKTSRIDPASAAMQVRRKAKQQEVECLAGVCGAGTNEHRREQSPDRMVSTHVSETEELREEERTQANLEADQQQPDEAGKSGVEDLRLAPGQRDGILEQTEEEESRTDYSSRQAEEQGGEVIGSESHREQRDQEDQGTLSAPKAGGDVQASAAVVTPLAPGEIPVEFASASEAGRFVRRKGKTSCIDPAALALKKMKEERERARRAREESEQAEKCSPVEHSIPEDQMKTVESGRSSIGGIQQGQEHRVQETEEEQLVCESTCTGAGGDRKHSAESPCSGWPSKEEHGENSQAGCFERVDAKQKDWKSTGDNGDPPTTRPLSFLQDRSFFSVRSSSPTTCDSAQSECGSSSSLSDRHPDMNSPGGSHTHFLPPPDTTTDLCSFSQSNILSGQTGSVHDNEAIEKCHVPSQESSSSTLQQDVSCDSLGGNEISPHKALGRPRTSIVPIDHVRRFLTQCRTSLSSPKVSAVFLTSIFSMALKRENQTKKGTGGAAEGRSPSGLSMDQASLKPRRPRVVAFPFLRIPEQKLVATYGLLLVICFCAFAALAEDAHEALEICAFYISMACMYLVTACFRVVIVGVFGGVWTAVCTIFTHAFTFAAPLYPPVRAGLSELYTVALSPALLAVTRVLKLQEAVEFSIEGGTWFFSLIAGNLRGTFLARLLGSVLRRLIGVWTAGSFLKGEGWVGGDTSSFGVGRSKSSISSSGVPDIGLYPALLQEEDRTCIPVGGGECGRAEVHKELRGAGGLDADDDDEGLWSFEAFFLTLVILVLSCVPLLYSVGAYRSRAERRRVGMQLRTGQTSKTLSPKVAIQASYLK</sequence>
<feature type="compositionally biased region" description="Polar residues" evidence="1">
    <location>
        <begin position="1171"/>
        <end position="1181"/>
    </location>
</feature>
<feature type="region of interest" description="Disordered" evidence="1">
    <location>
        <begin position="1727"/>
        <end position="1842"/>
    </location>
</feature>
<dbReference type="OrthoDB" id="332345at2759"/>
<keyword evidence="2" id="KW-1133">Transmembrane helix</keyword>
<feature type="transmembrane region" description="Helical" evidence="2">
    <location>
        <begin position="230"/>
        <end position="254"/>
    </location>
</feature>
<feature type="compositionally biased region" description="Low complexity" evidence="1">
    <location>
        <begin position="1304"/>
        <end position="1315"/>
    </location>
</feature>
<feature type="compositionally biased region" description="Basic and acidic residues" evidence="1">
    <location>
        <begin position="1632"/>
        <end position="1648"/>
    </location>
</feature>
<feature type="region of interest" description="Disordered" evidence="1">
    <location>
        <begin position="1514"/>
        <end position="1536"/>
    </location>
</feature>
<feature type="region of interest" description="Disordered" evidence="1">
    <location>
        <begin position="1597"/>
        <end position="1680"/>
    </location>
</feature>
<feature type="region of interest" description="Disordered" evidence="1">
    <location>
        <begin position="1892"/>
        <end position="2070"/>
    </location>
</feature>
<feature type="transmembrane region" description="Helical" evidence="2">
    <location>
        <begin position="467"/>
        <end position="488"/>
    </location>
</feature>
<feature type="compositionally biased region" description="Polar residues" evidence="1">
    <location>
        <begin position="1230"/>
        <end position="1254"/>
    </location>
</feature>
<feature type="compositionally biased region" description="Basic and acidic residues" evidence="1">
    <location>
        <begin position="1370"/>
        <end position="1387"/>
    </location>
</feature>